<evidence type="ECO:0000313" key="1">
    <source>
        <dbReference type="EMBL" id="KAG0575043.1"/>
    </source>
</evidence>
<organism evidence="1 2">
    <name type="scientific">Ceratodon purpureus</name>
    <name type="common">Fire moss</name>
    <name type="synonym">Dicranum purpureum</name>
    <dbReference type="NCBI Taxonomy" id="3225"/>
    <lineage>
        <taxon>Eukaryota</taxon>
        <taxon>Viridiplantae</taxon>
        <taxon>Streptophyta</taxon>
        <taxon>Embryophyta</taxon>
        <taxon>Bryophyta</taxon>
        <taxon>Bryophytina</taxon>
        <taxon>Bryopsida</taxon>
        <taxon>Dicranidae</taxon>
        <taxon>Pseudoditrichales</taxon>
        <taxon>Ditrichaceae</taxon>
        <taxon>Ceratodon</taxon>
    </lineage>
</organism>
<dbReference type="EMBL" id="CM026426">
    <property type="protein sequence ID" value="KAG0575043.1"/>
    <property type="molecule type" value="Genomic_DNA"/>
</dbReference>
<name>A0A8T0HX58_CERPU</name>
<sequence>MLELNLGMGVFRFTANKHFPGVAVSPTMTIQIPGCKPRLARPIIRSCCSPRDCPHPSVRPTMNIRLQNRNERVLVMVKQSESHLL</sequence>
<proteinExistence type="predicted"/>
<protein>
    <submittedName>
        <fullName evidence="1">Uncharacterized protein</fullName>
    </submittedName>
</protein>
<evidence type="ECO:0000313" key="2">
    <source>
        <dbReference type="Proteomes" id="UP000822688"/>
    </source>
</evidence>
<accession>A0A8T0HX58</accession>
<dbReference type="Proteomes" id="UP000822688">
    <property type="component" value="Chromosome V"/>
</dbReference>
<keyword evidence="2" id="KW-1185">Reference proteome</keyword>
<dbReference type="AlphaFoldDB" id="A0A8T0HX58"/>
<reference evidence="1" key="1">
    <citation type="submission" date="2020-06" db="EMBL/GenBank/DDBJ databases">
        <title>WGS assembly of Ceratodon purpureus strain R40.</title>
        <authorList>
            <person name="Carey S.B."/>
            <person name="Jenkins J."/>
            <person name="Shu S."/>
            <person name="Lovell J.T."/>
            <person name="Sreedasyam A."/>
            <person name="Maumus F."/>
            <person name="Tiley G.P."/>
            <person name="Fernandez-Pozo N."/>
            <person name="Barry K."/>
            <person name="Chen C."/>
            <person name="Wang M."/>
            <person name="Lipzen A."/>
            <person name="Daum C."/>
            <person name="Saski C.A."/>
            <person name="Payton A.C."/>
            <person name="Mcbreen J.C."/>
            <person name="Conrad R.E."/>
            <person name="Kollar L.M."/>
            <person name="Olsson S."/>
            <person name="Huttunen S."/>
            <person name="Landis J.B."/>
            <person name="Wickett N.J."/>
            <person name="Johnson M.G."/>
            <person name="Rensing S.A."/>
            <person name="Grimwood J."/>
            <person name="Schmutz J."/>
            <person name="Mcdaniel S.F."/>
        </authorList>
    </citation>
    <scope>NUCLEOTIDE SEQUENCE</scope>
    <source>
        <strain evidence="1">R40</strain>
    </source>
</reference>
<gene>
    <name evidence="1" type="ORF">KC19_VG313000</name>
</gene>
<comment type="caution">
    <text evidence="1">The sequence shown here is derived from an EMBL/GenBank/DDBJ whole genome shotgun (WGS) entry which is preliminary data.</text>
</comment>